<organism evidence="2 3">
    <name type="scientific">Romboutsia hominis</name>
    <dbReference type="NCBI Taxonomy" id="1507512"/>
    <lineage>
        <taxon>Bacteria</taxon>
        <taxon>Bacillati</taxon>
        <taxon>Bacillota</taxon>
        <taxon>Clostridia</taxon>
        <taxon>Peptostreptococcales</taxon>
        <taxon>Peptostreptococcaceae</taxon>
        <taxon>Romboutsia</taxon>
    </lineage>
</organism>
<dbReference type="CDD" id="cd07437">
    <property type="entry name" value="PHP_HisPPase_Ycdx_like"/>
    <property type="match status" value="1"/>
</dbReference>
<dbReference type="PANTHER" id="PTHR36928:SF1">
    <property type="entry name" value="PHOSPHATASE YCDX-RELATED"/>
    <property type="match status" value="1"/>
</dbReference>
<keyword evidence="2" id="KW-0378">Hydrolase</keyword>
<protein>
    <submittedName>
        <fullName evidence="2">PHP domain-containing hydrolase</fullName>
    </submittedName>
</protein>
<proteinExistence type="predicted"/>
<dbReference type="GO" id="GO:0005829">
    <property type="term" value="C:cytosol"/>
    <property type="evidence" value="ECO:0007669"/>
    <property type="project" value="TreeGrafter"/>
</dbReference>
<dbReference type="KEGG" id="rhom:FRIFI_0400"/>
<dbReference type="SMART" id="SM00481">
    <property type="entry name" value="POLIIIAc"/>
    <property type="match status" value="1"/>
</dbReference>
<dbReference type="PANTHER" id="PTHR36928">
    <property type="entry name" value="PHOSPHATASE YCDX-RELATED"/>
    <property type="match status" value="1"/>
</dbReference>
<accession>A0A2P2BNK8</accession>
<evidence type="ECO:0000313" key="2">
    <source>
        <dbReference type="EMBL" id="CEI71948.1"/>
    </source>
</evidence>
<dbReference type="InterPro" id="IPR004013">
    <property type="entry name" value="PHP_dom"/>
</dbReference>
<dbReference type="RefSeq" id="WP_092923166.1">
    <property type="nucleotide sequence ID" value="NZ_FJTZ01000011.1"/>
</dbReference>
<feature type="domain" description="Polymerase/histidinol phosphatase N-terminal" evidence="1">
    <location>
        <begin position="5"/>
        <end position="79"/>
    </location>
</feature>
<dbReference type="Pfam" id="PF02811">
    <property type="entry name" value="PHP"/>
    <property type="match status" value="1"/>
</dbReference>
<keyword evidence="3" id="KW-1185">Reference proteome</keyword>
<dbReference type="GO" id="GO:0008270">
    <property type="term" value="F:zinc ion binding"/>
    <property type="evidence" value="ECO:0007669"/>
    <property type="project" value="TreeGrafter"/>
</dbReference>
<gene>
    <name evidence="2" type="ORF">FRIFI_0400</name>
</gene>
<name>A0A2P2BNK8_9FIRM</name>
<dbReference type="AlphaFoldDB" id="A0A2P2BNK8"/>
<dbReference type="InterPro" id="IPR003141">
    <property type="entry name" value="Pol/His_phosphatase_N"/>
</dbReference>
<reference evidence="2 3" key="1">
    <citation type="submission" date="2014-09" db="EMBL/GenBank/DDBJ databases">
        <authorList>
            <person name="Hornung B.V."/>
        </authorList>
    </citation>
    <scope>NUCLEOTIDE SEQUENCE [LARGE SCALE GENOMIC DNA]</scope>
    <source>
        <strain evidence="2 3">FRIFI</strain>
    </source>
</reference>
<dbReference type="EMBL" id="LN650648">
    <property type="protein sequence ID" value="CEI71948.1"/>
    <property type="molecule type" value="Genomic_DNA"/>
</dbReference>
<evidence type="ECO:0000259" key="1">
    <source>
        <dbReference type="SMART" id="SM00481"/>
    </source>
</evidence>
<sequence length="236" mass="26480">MKALIDLHTHTIVSGHAYSTVQENIQSAIDNGLKYLGLSEHAPNMPGGPHPYYFHNIYCIPREVNGLKVLRGIEANIVDFEGNTDVDDDMLTHIDYVIASLHTPCIDAGSVEENTQAVLNVMDKSKVKIIGHLDDSRYPVNYEKVVKKAKERNIALEINNSSLKPTTFRQGAWDNVTTLLECCKKYNAKVILGSDAHISYDVGKFPYSEKVINDVKFPKELVINYSEESIIEFLNL</sequence>
<dbReference type="InterPro" id="IPR016195">
    <property type="entry name" value="Pol/histidinol_Pase-like"/>
</dbReference>
<dbReference type="SUPFAM" id="SSF89550">
    <property type="entry name" value="PHP domain-like"/>
    <property type="match status" value="1"/>
</dbReference>
<dbReference type="InterPro" id="IPR050243">
    <property type="entry name" value="PHP_phosphatase"/>
</dbReference>
<dbReference type="Gene3D" id="3.20.20.140">
    <property type="entry name" value="Metal-dependent hydrolases"/>
    <property type="match status" value="1"/>
</dbReference>
<dbReference type="Proteomes" id="UP000245695">
    <property type="component" value="Chromosome 1"/>
</dbReference>
<dbReference type="NCBIfam" id="NF006702">
    <property type="entry name" value="PRK09248.1"/>
    <property type="match status" value="1"/>
</dbReference>
<dbReference type="GO" id="GO:0042578">
    <property type="term" value="F:phosphoric ester hydrolase activity"/>
    <property type="evidence" value="ECO:0007669"/>
    <property type="project" value="TreeGrafter"/>
</dbReference>
<evidence type="ECO:0000313" key="3">
    <source>
        <dbReference type="Proteomes" id="UP000245695"/>
    </source>
</evidence>